<keyword evidence="2" id="KW-1185">Reference proteome</keyword>
<organism evidence="1 2">
    <name type="scientific">Monilinia vaccinii-corymbosi</name>
    <dbReference type="NCBI Taxonomy" id="61207"/>
    <lineage>
        <taxon>Eukaryota</taxon>
        <taxon>Fungi</taxon>
        <taxon>Dikarya</taxon>
        <taxon>Ascomycota</taxon>
        <taxon>Pezizomycotina</taxon>
        <taxon>Leotiomycetes</taxon>
        <taxon>Helotiales</taxon>
        <taxon>Sclerotiniaceae</taxon>
        <taxon>Monilinia</taxon>
    </lineage>
</organism>
<accession>A0A8A3P2H6</accession>
<evidence type="ECO:0000313" key="1">
    <source>
        <dbReference type="EMBL" id="QSZ32085.1"/>
    </source>
</evidence>
<name>A0A8A3P2H6_9HELO</name>
<dbReference type="Proteomes" id="UP000672032">
    <property type="component" value="Chromosome 2"/>
</dbReference>
<dbReference type="SUPFAM" id="SSF52047">
    <property type="entry name" value="RNI-like"/>
    <property type="match status" value="1"/>
</dbReference>
<sequence length="267" mass="30387">MADTKYCSCLCVPPENGLKFVVSEEMARRSEKPYKTFPPFLDSAQSIHISDSHSANIPASAIQMSDYIISGDDIIKLLGRCSKLEDLLCEWSTLSDEEPCFPREIAHGLSHLKHCLKRLNIHCEVGKSKEHQAWSLAEFKALECLTLSDLAILPDEDTWKIGKPRSWLLGGLPITLKHLHLEMTRAEVIYPLNVLHQLSDLVDKSEELVPHLEVLELRLENYDLIDCLANYVASFDLFMVAQRNLEEKCKRKGIAYTIIDPRNELDQ</sequence>
<dbReference type="AlphaFoldDB" id="A0A8A3P2H6"/>
<proteinExistence type="predicted"/>
<dbReference type="EMBL" id="CP063406">
    <property type="protein sequence ID" value="QSZ32085.1"/>
    <property type="molecule type" value="Genomic_DNA"/>
</dbReference>
<gene>
    <name evidence="1" type="ORF">DSL72_001654</name>
</gene>
<evidence type="ECO:0000313" key="2">
    <source>
        <dbReference type="Proteomes" id="UP000672032"/>
    </source>
</evidence>
<protein>
    <submittedName>
        <fullName evidence="1">Uncharacterized protein</fullName>
    </submittedName>
</protein>
<reference evidence="1" key="1">
    <citation type="submission" date="2020-10" db="EMBL/GenBank/DDBJ databases">
        <title>Genome Sequence of Monilinia vaccinii-corymbosi Sheds Light on Mummy Berry Disease Infection of Blueberry and Mating Type.</title>
        <authorList>
            <person name="Yow A.G."/>
            <person name="Zhang Y."/>
            <person name="Bansal K."/>
            <person name="Eacker S.M."/>
            <person name="Sullivan S."/>
            <person name="Liachko I."/>
            <person name="Cubeta M.A."/>
            <person name="Rollins J.A."/>
            <person name="Ashrafi H."/>
        </authorList>
    </citation>
    <scope>NUCLEOTIDE SEQUENCE</scope>
    <source>
        <strain evidence="1">RL-1</strain>
    </source>
</reference>